<keyword evidence="3" id="KW-1185">Reference proteome</keyword>
<dbReference type="Proteomes" id="UP000000322">
    <property type="component" value="Chromosome"/>
</dbReference>
<dbReference type="SUPFAM" id="SSF55874">
    <property type="entry name" value="ATPase domain of HSP90 chaperone/DNA topoisomerase II/histidine kinase"/>
    <property type="match status" value="1"/>
</dbReference>
<accession>D1BD30</accession>
<dbReference type="RefSeq" id="WP_012868102.1">
    <property type="nucleotide sequence ID" value="NC_013521.1"/>
</dbReference>
<dbReference type="EMBL" id="CP001819">
    <property type="protein sequence ID" value="ACZ23034.1"/>
    <property type="molecule type" value="Genomic_DNA"/>
</dbReference>
<dbReference type="OrthoDB" id="9776021at2"/>
<evidence type="ECO:0000313" key="2">
    <source>
        <dbReference type="EMBL" id="ACZ23034.1"/>
    </source>
</evidence>
<sequence length="1082" mass="110993">MSADPFGTAALRAAVLDAWSRSPTRLREDANTEEDHATGYYRDRVVVELAQNAADAAARAGTPGALLLRLVEDDQGATLVAASPGEPLDARGVVSLSSMRASAKTAGAPATSITAPASASSAAAAASAPASAATVGRFGVGFAAVRGVSDDVVVRTAVGGVRFSVALTRDALVAACSTGTPAGDELAAVVAARGDSLPALRLPFAAAAGVESPWATVVELRLRDATAVAEVRRQLDAVDDTLLLALPALETVEVQHRGTWATTDGGSRPDGEPTPPDRVLADVGSRWLTAHGSGTVPAALVADRPVEERDRSTWTITWAVRRGPSPDGTVAQHGVVHAPTPTDERLTVPALLVATFPLDPSRRHVADVPLAGFVAEQTGPVLARLAAALDEPLALVPTGLAAGRLDALVRDSVTAALRDAPLFDGRRARDVAALGAGAGPTLLAALAPTGLGVVDVPPARTAAARALGMPVLSVPDVVDALPSALSPTQWRALYAALATSADTDRAAREALDGVLVPLADGTTARGPRGLVLPPAGGPVDGLLTVPGLRLVHPDAVDPLLRRLGAVDVHDPAVLGLAAVESAVRDVAELLTGADVDGPDDADLDPDLGALPGLLALLDGVVGADGRAPEHLPSWWCDLPLPGADGVWTRAGDLAQPGTWAAEHLDLEEVDLAALGRALRRTASAAPDALPHHVLDERSAAACGVRTGLVVQTVDHDTGDTGDDLLVGAAGSTESTPPDVAGWVDYDAYLCAVLGRGVHLDELPVLLDLDAVHDDSWGDVVRLAERDPDVRRAVVTTVGPAVPSGPTALSYAAWYLRDVFDAPFVVRVDAAEPDVDLLTLLPLADDDLKGVLDARVLAALGGVATVDQLSGQLASPDPVVWDGLFTALDSPARPEGAAVPPRVARAVWDALGRAAVDGLELDDLPQVLLALRAGACRTVDASTVVVAVDPMWAQIRSVVPVAGRQTGEAVADALDLPLADAAVVVVQTSDDATHRDVPAAVRALLPGLPAGWLEHDDLVVDGQDVDWWVTADGGVHLRAGAPQAVLAQALAQASGRWGDRYLLETLLADPSRARAVDLDGAWG</sequence>
<name>D1BD30_SANKS</name>
<gene>
    <name evidence="2" type="ordered locus">Sked_31370</name>
</gene>
<dbReference type="KEGG" id="ske:Sked_31370"/>
<evidence type="ECO:0000256" key="1">
    <source>
        <dbReference type="SAM" id="MobiDB-lite"/>
    </source>
</evidence>
<organism evidence="2 3">
    <name type="scientific">Sanguibacter keddieii (strain ATCC 51767 / DSM 10542 / NCFB 3025 / ST-74)</name>
    <dbReference type="NCBI Taxonomy" id="446469"/>
    <lineage>
        <taxon>Bacteria</taxon>
        <taxon>Bacillati</taxon>
        <taxon>Actinomycetota</taxon>
        <taxon>Actinomycetes</taxon>
        <taxon>Micrococcales</taxon>
        <taxon>Sanguibacteraceae</taxon>
        <taxon>Sanguibacter</taxon>
    </lineage>
</organism>
<proteinExistence type="predicted"/>
<dbReference type="InterPro" id="IPR036890">
    <property type="entry name" value="HATPase_C_sf"/>
</dbReference>
<protein>
    <submittedName>
        <fullName evidence="2">Uncharacterized protein</fullName>
    </submittedName>
</protein>
<feature type="region of interest" description="Disordered" evidence="1">
    <location>
        <begin position="257"/>
        <end position="277"/>
    </location>
</feature>
<dbReference type="STRING" id="446469.Sked_31370"/>
<dbReference type="AlphaFoldDB" id="D1BD30"/>
<dbReference type="HOGENOM" id="CLU_005639_0_0_11"/>
<dbReference type="eggNOG" id="COG3225">
    <property type="taxonomic scope" value="Bacteria"/>
</dbReference>
<evidence type="ECO:0000313" key="3">
    <source>
        <dbReference type="Proteomes" id="UP000000322"/>
    </source>
</evidence>
<reference evidence="2 3" key="1">
    <citation type="journal article" date="2009" name="Stand. Genomic Sci.">
        <title>Complete genome sequence of Sanguibacter keddieii type strain (ST-74).</title>
        <authorList>
            <person name="Ivanova N."/>
            <person name="Sikorski J."/>
            <person name="Sims D."/>
            <person name="Brettin T."/>
            <person name="Detter J.C."/>
            <person name="Han C."/>
            <person name="Lapidus A."/>
            <person name="Copeland A."/>
            <person name="Glavina Del Rio T."/>
            <person name="Nolan M."/>
            <person name="Chen F."/>
            <person name="Lucas S."/>
            <person name="Tice H."/>
            <person name="Cheng J.F."/>
            <person name="Bruce D."/>
            <person name="Goodwin L."/>
            <person name="Pitluck S."/>
            <person name="Pati A."/>
            <person name="Mavromatis K."/>
            <person name="Chen A."/>
            <person name="Palaniappan K."/>
            <person name="D'haeseleer P."/>
            <person name="Chain P."/>
            <person name="Bristow J."/>
            <person name="Eisen J.A."/>
            <person name="Markowitz V."/>
            <person name="Hugenholtz P."/>
            <person name="Goker M."/>
            <person name="Pukall R."/>
            <person name="Klenk H.P."/>
            <person name="Kyrpides N.C."/>
        </authorList>
    </citation>
    <scope>NUCLEOTIDE SEQUENCE [LARGE SCALE GENOMIC DNA]</scope>
    <source>
        <strain evidence="3">ATCC 51767 / DSM 10542 / NCFB 3025 / ST-74</strain>
    </source>
</reference>